<dbReference type="SUPFAM" id="SSF56954">
    <property type="entry name" value="Outer membrane efflux proteins (OEP)"/>
    <property type="match status" value="1"/>
</dbReference>
<evidence type="ECO:0000256" key="5">
    <source>
        <dbReference type="ARBA" id="ARBA00023139"/>
    </source>
</evidence>
<name>A0AAQ1R1D0_9PSED</name>
<dbReference type="GO" id="GO:0009279">
    <property type="term" value="C:cell outer membrane"/>
    <property type="evidence" value="ECO:0007669"/>
    <property type="project" value="UniProtKB-SubCell"/>
</dbReference>
<protein>
    <submittedName>
        <fullName evidence="9">Efflux transporter, outer membrane factor (OMF) lipoprotein, NodT family</fullName>
    </submittedName>
</protein>
<comment type="subcellular location">
    <subcellularLocation>
        <location evidence="8">Cell outer membrane</location>
        <topology evidence="8">Lipid-anchor</topology>
    </subcellularLocation>
</comment>
<dbReference type="EMBL" id="FOLS01000048">
    <property type="protein sequence ID" value="SFD94031.1"/>
    <property type="molecule type" value="Genomic_DNA"/>
</dbReference>
<evidence type="ECO:0000256" key="1">
    <source>
        <dbReference type="ARBA" id="ARBA00007613"/>
    </source>
</evidence>
<dbReference type="Gene3D" id="1.20.1600.10">
    <property type="entry name" value="Outer membrane efflux proteins (OEP)"/>
    <property type="match status" value="1"/>
</dbReference>
<organism evidence="9 10">
    <name type="scientific">Pseudomonas citronellolis</name>
    <dbReference type="NCBI Taxonomy" id="53408"/>
    <lineage>
        <taxon>Bacteria</taxon>
        <taxon>Pseudomonadati</taxon>
        <taxon>Pseudomonadota</taxon>
        <taxon>Gammaproteobacteria</taxon>
        <taxon>Pseudomonadales</taxon>
        <taxon>Pseudomonadaceae</taxon>
        <taxon>Pseudomonas</taxon>
    </lineage>
</organism>
<gene>
    <name evidence="9" type="ORF">SAMN05216577_14814</name>
</gene>
<comment type="caution">
    <text evidence="9">The sequence shown here is derived from an EMBL/GenBank/DDBJ whole genome shotgun (WGS) entry which is preliminary data.</text>
</comment>
<dbReference type="Gene3D" id="2.20.200.10">
    <property type="entry name" value="Outer membrane efflux proteins (OEP)"/>
    <property type="match status" value="1"/>
</dbReference>
<accession>A0AAQ1R1D0</accession>
<evidence type="ECO:0000313" key="10">
    <source>
        <dbReference type="Proteomes" id="UP000183385"/>
    </source>
</evidence>
<reference evidence="9 10" key="1">
    <citation type="submission" date="2016-10" db="EMBL/GenBank/DDBJ databases">
        <authorList>
            <person name="Varghese N."/>
            <person name="Submissions S."/>
        </authorList>
    </citation>
    <scope>NUCLEOTIDE SEQUENCE [LARGE SCALE GENOMIC DNA]</scope>
    <source>
        <strain evidence="9 10">LMG 18378</strain>
    </source>
</reference>
<keyword evidence="5 8" id="KW-0564">Palmitate</keyword>
<dbReference type="PROSITE" id="PS51257">
    <property type="entry name" value="PROKAR_LIPOPROTEIN"/>
    <property type="match status" value="1"/>
</dbReference>
<dbReference type="InterPro" id="IPR010131">
    <property type="entry name" value="MdtP/NodT-like"/>
</dbReference>
<dbReference type="PANTHER" id="PTHR30203">
    <property type="entry name" value="OUTER MEMBRANE CATION EFFLUX PROTEIN"/>
    <property type="match status" value="1"/>
</dbReference>
<keyword evidence="4 8" id="KW-0472">Membrane</keyword>
<evidence type="ECO:0000256" key="8">
    <source>
        <dbReference type="RuleBase" id="RU362097"/>
    </source>
</evidence>
<dbReference type="RefSeq" id="WP_074985919.1">
    <property type="nucleotide sequence ID" value="NZ_FOLS01000048.1"/>
</dbReference>
<dbReference type="NCBIfam" id="TIGR01845">
    <property type="entry name" value="outer_NodT"/>
    <property type="match status" value="1"/>
</dbReference>
<evidence type="ECO:0000256" key="4">
    <source>
        <dbReference type="ARBA" id="ARBA00023136"/>
    </source>
</evidence>
<dbReference type="GO" id="GO:0015562">
    <property type="term" value="F:efflux transmembrane transporter activity"/>
    <property type="evidence" value="ECO:0007669"/>
    <property type="project" value="InterPro"/>
</dbReference>
<comment type="similarity">
    <text evidence="1 8">Belongs to the outer membrane factor (OMF) (TC 1.B.17) family.</text>
</comment>
<evidence type="ECO:0000256" key="7">
    <source>
        <dbReference type="ARBA" id="ARBA00023288"/>
    </source>
</evidence>
<keyword evidence="7 8" id="KW-0449">Lipoprotein</keyword>
<keyword evidence="3 8" id="KW-0812">Transmembrane</keyword>
<evidence type="ECO:0000256" key="3">
    <source>
        <dbReference type="ARBA" id="ARBA00022692"/>
    </source>
</evidence>
<evidence type="ECO:0000313" key="9">
    <source>
        <dbReference type="EMBL" id="SFD94031.1"/>
    </source>
</evidence>
<keyword evidence="10" id="KW-1185">Reference proteome</keyword>
<keyword evidence="2 8" id="KW-1134">Transmembrane beta strand</keyword>
<dbReference type="InterPro" id="IPR003423">
    <property type="entry name" value="OMP_efflux"/>
</dbReference>
<evidence type="ECO:0000256" key="2">
    <source>
        <dbReference type="ARBA" id="ARBA00022452"/>
    </source>
</evidence>
<dbReference type="PANTHER" id="PTHR30203:SF21">
    <property type="entry name" value="OUTER MEMBRANE COMPONENT OF MULTIDRUG EFFLUX PUMP-RELATED"/>
    <property type="match status" value="1"/>
</dbReference>
<dbReference type="Pfam" id="PF02321">
    <property type="entry name" value="OEP"/>
    <property type="match status" value="2"/>
</dbReference>
<dbReference type="Proteomes" id="UP000183385">
    <property type="component" value="Unassembled WGS sequence"/>
</dbReference>
<keyword evidence="6" id="KW-0998">Cell outer membrane</keyword>
<dbReference type="AlphaFoldDB" id="A0AAQ1R1D0"/>
<proteinExistence type="inferred from homology"/>
<sequence length="478" mass="50480">MKTYLGLLGLLGLLAGCTEVGPDYRLPQQAAWREPTASAAFQAAGVADFATAPVPDGWWRLYRDAQLDRLVQQALAANTDLRQASANLRKALALEASVAADANPHATLEADAQRGQAPLEASQVGVRPPAIDDGGLGLSIGYEVDLFGKLARAEEAAHADAQASVAAEDLVRVTVAAQTVRAYVQGCSATRQLNVAQQQLDLQARSAEVTQRLAAAGRGSSADVERARAQQETLRASLPQFSANRDAARYRLAALLGRTPAQLPAASLACSEEPRLDQPIPVGEGADLLRRRPDIRQAERQLAGMTARIGVATAQLYPSVTLGASAGLAGRFGEIGESSAKHWSLGPLISWSIPDSGARARVKAAEADSEAALARFDGVVLEALRETETALTFYARELQRNQALRAAREHAQQAARDSERLYGAGRLPYLASLDANRTLADSEAALAASDARVAQDQVDLFLALGGGWSGQAVTAEAR</sequence>
<evidence type="ECO:0000256" key="6">
    <source>
        <dbReference type="ARBA" id="ARBA00023237"/>
    </source>
</evidence>